<organism evidence="1 2">
    <name type="scientific">Candidatus Nomurabacteria bacterium RIFCSPLOWO2_01_FULL_41_12</name>
    <dbReference type="NCBI Taxonomy" id="1801774"/>
    <lineage>
        <taxon>Bacteria</taxon>
        <taxon>Candidatus Nomuraibacteriota</taxon>
    </lineage>
</organism>
<evidence type="ECO:0000313" key="1">
    <source>
        <dbReference type="EMBL" id="OGI85609.1"/>
    </source>
</evidence>
<comment type="caution">
    <text evidence="1">The sequence shown here is derived from an EMBL/GenBank/DDBJ whole genome shotgun (WGS) entry which is preliminary data.</text>
</comment>
<proteinExistence type="predicted"/>
<protein>
    <submittedName>
        <fullName evidence="1">Uncharacterized protein</fullName>
    </submittedName>
</protein>
<accession>A0A1F6WUR6</accession>
<name>A0A1F6WUR6_9BACT</name>
<dbReference type="Proteomes" id="UP000176187">
    <property type="component" value="Unassembled WGS sequence"/>
</dbReference>
<gene>
    <name evidence="1" type="ORF">A3A05_01650</name>
</gene>
<dbReference type="EMBL" id="MFUY01000027">
    <property type="protein sequence ID" value="OGI85609.1"/>
    <property type="molecule type" value="Genomic_DNA"/>
</dbReference>
<evidence type="ECO:0000313" key="2">
    <source>
        <dbReference type="Proteomes" id="UP000176187"/>
    </source>
</evidence>
<sequence>MPTEGLRQRDRATVEQERDAAQQLVDNITMFMEADPVSADGPALDRATRRLEALNKELESLG</sequence>
<reference evidence="1 2" key="1">
    <citation type="journal article" date="2016" name="Nat. Commun.">
        <title>Thousands of microbial genomes shed light on interconnected biogeochemical processes in an aquifer system.</title>
        <authorList>
            <person name="Anantharaman K."/>
            <person name="Brown C.T."/>
            <person name="Hug L.A."/>
            <person name="Sharon I."/>
            <person name="Castelle C.J."/>
            <person name="Probst A.J."/>
            <person name="Thomas B.C."/>
            <person name="Singh A."/>
            <person name="Wilkins M.J."/>
            <person name="Karaoz U."/>
            <person name="Brodie E.L."/>
            <person name="Williams K.H."/>
            <person name="Hubbard S.S."/>
            <person name="Banfield J.F."/>
        </authorList>
    </citation>
    <scope>NUCLEOTIDE SEQUENCE [LARGE SCALE GENOMIC DNA]</scope>
</reference>
<dbReference type="AlphaFoldDB" id="A0A1F6WUR6"/>